<comment type="caution">
    <text evidence="1">The sequence shown here is derived from an EMBL/GenBank/DDBJ whole genome shotgun (WGS) entry which is preliminary data.</text>
</comment>
<proteinExistence type="predicted"/>
<dbReference type="Proteomes" id="UP000095767">
    <property type="component" value="Unassembled WGS sequence"/>
</dbReference>
<dbReference type="AlphaFoldDB" id="A0A1E5W1J6"/>
<sequence>MRQPNIDIYDHCNGLLLLEELVLNPATRQRARLPPPPPPPLPDFYHDMRLAFDPAVSPYYEVLSIPDVPYYTPLNPLLMESEWPPSPFVLRVFSSRTGLWEETPFVREGHCHGHPVETVADIQLQLQSQKLSYENQSTFCRGRLYV</sequence>
<dbReference type="PANTHER" id="PTHR34591">
    <property type="entry name" value="OS03G0653100 PROTEIN-RELATED"/>
    <property type="match status" value="1"/>
</dbReference>
<keyword evidence="2" id="KW-1185">Reference proteome</keyword>
<name>A0A1E5W1J6_9POAL</name>
<gene>
    <name evidence="1" type="ORF">BAE44_0007720</name>
</gene>
<dbReference type="OrthoDB" id="634281at2759"/>
<accession>A0A1E5W1J6</accession>
<dbReference type="EMBL" id="LWDX02023834">
    <property type="protein sequence ID" value="OEL31263.1"/>
    <property type="molecule type" value="Genomic_DNA"/>
</dbReference>
<protein>
    <submittedName>
        <fullName evidence="1">Uncharacterized protein</fullName>
    </submittedName>
</protein>
<evidence type="ECO:0000313" key="2">
    <source>
        <dbReference type="Proteomes" id="UP000095767"/>
    </source>
</evidence>
<evidence type="ECO:0000313" key="1">
    <source>
        <dbReference type="EMBL" id="OEL31263.1"/>
    </source>
</evidence>
<reference evidence="1 2" key="1">
    <citation type="submission" date="2016-09" db="EMBL/GenBank/DDBJ databases">
        <title>The draft genome of Dichanthelium oligosanthes: A C3 panicoid grass species.</title>
        <authorList>
            <person name="Studer A.J."/>
            <person name="Schnable J.C."/>
            <person name="Brutnell T.P."/>
        </authorList>
    </citation>
    <scope>NUCLEOTIDE SEQUENCE [LARGE SCALE GENOMIC DNA]</scope>
    <source>
        <strain evidence="2">cv. Kellogg 1175</strain>
        <tissue evidence="1">Leaf</tissue>
    </source>
</reference>
<organism evidence="1 2">
    <name type="scientific">Dichanthelium oligosanthes</name>
    <dbReference type="NCBI Taxonomy" id="888268"/>
    <lineage>
        <taxon>Eukaryota</taxon>
        <taxon>Viridiplantae</taxon>
        <taxon>Streptophyta</taxon>
        <taxon>Embryophyta</taxon>
        <taxon>Tracheophyta</taxon>
        <taxon>Spermatophyta</taxon>
        <taxon>Magnoliopsida</taxon>
        <taxon>Liliopsida</taxon>
        <taxon>Poales</taxon>
        <taxon>Poaceae</taxon>
        <taxon>PACMAD clade</taxon>
        <taxon>Panicoideae</taxon>
        <taxon>Panicodae</taxon>
        <taxon>Paniceae</taxon>
        <taxon>Dichantheliinae</taxon>
        <taxon>Dichanthelium</taxon>
    </lineage>
</organism>